<dbReference type="EMBL" id="JAVFJF020000006">
    <property type="protein sequence ID" value="MEJ8674092.1"/>
    <property type="molecule type" value="Genomic_DNA"/>
</dbReference>
<accession>A0ABU8UZN8</accession>
<comment type="caution">
    <text evidence="1">The sequence shown here is derived from an EMBL/GenBank/DDBJ whole genome shotgun (WGS) entry which is preliminary data.</text>
</comment>
<evidence type="ECO:0000313" key="1">
    <source>
        <dbReference type="EMBL" id="MEJ8674092.1"/>
    </source>
</evidence>
<sequence length="57" mass="6493">MAFTLFLVFLFEISHNLKLNFKKENSAIFHICVDVAIPFGMARLLAAPIVRNQTLNN</sequence>
<evidence type="ECO:0000313" key="2">
    <source>
        <dbReference type="Proteomes" id="UP001224516"/>
    </source>
</evidence>
<keyword evidence="2" id="KW-1185">Reference proteome</keyword>
<dbReference type="RefSeq" id="WP_261174123.1">
    <property type="nucleotide sequence ID" value="NZ_JAFCYX010000001.1"/>
</dbReference>
<dbReference type="Proteomes" id="UP001224516">
    <property type="component" value="Unassembled WGS sequence"/>
</dbReference>
<protein>
    <submittedName>
        <fullName evidence="1">Uncharacterized protein</fullName>
    </submittedName>
</protein>
<organism evidence="1 2">
    <name type="scientific">Chromobacterium amazonense</name>
    <dbReference type="NCBI Taxonomy" id="1382803"/>
    <lineage>
        <taxon>Bacteria</taxon>
        <taxon>Pseudomonadati</taxon>
        <taxon>Pseudomonadota</taxon>
        <taxon>Betaproteobacteria</taxon>
        <taxon>Neisseriales</taxon>
        <taxon>Chromobacteriaceae</taxon>
        <taxon>Chromobacterium</taxon>
    </lineage>
</organism>
<name>A0ABU8UZN8_9NEIS</name>
<gene>
    <name evidence="1" type="ORF">QCL97_005085</name>
</gene>
<reference evidence="1 2" key="1">
    <citation type="submission" date="2023-12" db="EMBL/GenBank/DDBJ databases">
        <title>Evaluation and characterization of a potential secondary metabolite violacein from indigenous Chromobacterium amazonense SAM215.</title>
        <authorList>
            <person name="Tarafdar M.R."/>
            <person name="Abedin S.M."/>
            <person name="Atiqua A."/>
            <person name="Saha A."/>
            <person name="Khan S.N."/>
        </authorList>
    </citation>
    <scope>NUCLEOTIDE SEQUENCE [LARGE SCALE GENOMIC DNA]</scope>
    <source>
        <strain evidence="1 2">SAM215</strain>
    </source>
</reference>
<proteinExistence type="predicted"/>